<feature type="domain" description="PHD-type" evidence="5">
    <location>
        <begin position="36"/>
        <end position="155"/>
    </location>
</feature>
<reference evidence="7" key="1">
    <citation type="submission" date="2022-11" db="UniProtKB">
        <authorList>
            <consortium name="WormBaseParasite"/>
        </authorList>
    </citation>
    <scope>IDENTIFICATION</scope>
</reference>
<evidence type="ECO:0000313" key="6">
    <source>
        <dbReference type="Proteomes" id="UP000887566"/>
    </source>
</evidence>
<dbReference type="InterPro" id="IPR013083">
    <property type="entry name" value="Znf_RING/FYVE/PHD"/>
</dbReference>
<evidence type="ECO:0000256" key="4">
    <source>
        <dbReference type="SAM" id="MobiDB-lite"/>
    </source>
</evidence>
<name>A0A914X4B7_9BILA</name>
<dbReference type="GO" id="GO:0008270">
    <property type="term" value="F:zinc ion binding"/>
    <property type="evidence" value="ECO:0007669"/>
    <property type="project" value="UniProtKB-KW"/>
</dbReference>
<dbReference type="PROSITE" id="PS51805">
    <property type="entry name" value="EPHD"/>
    <property type="match status" value="1"/>
</dbReference>
<evidence type="ECO:0000256" key="2">
    <source>
        <dbReference type="ARBA" id="ARBA00022771"/>
    </source>
</evidence>
<dbReference type="AlphaFoldDB" id="A0A914X4B7"/>
<dbReference type="SUPFAM" id="SSF57903">
    <property type="entry name" value="FYVE/PHD zinc finger"/>
    <property type="match status" value="1"/>
</dbReference>
<dbReference type="GO" id="GO:0005634">
    <property type="term" value="C:nucleus"/>
    <property type="evidence" value="ECO:0007669"/>
    <property type="project" value="TreeGrafter"/>
</dbReference>
<dbReference type="InterPro" id="IPR011011">
    <property type="entry name" value="Znf_FYVE_PHD"/>
</dbReference>
<evidence type="ECO:0000256" key="1">
    <source>
        <dbReference type="ARBA" id="ARBA00022723"/>
    </source>
</evidence>
<keyword evidence="1" id="KW-0479">Metal-binding</keyword>
<feature type="region of interest" description="Disordered" evidence="4">
    <location>
        <begin position="440"/>
        <end position="528"/>
    </location>
</feature>
<dbReference type="PANTHER" id="PTHR12420:SF42">
    <property type="entry name" value="G2_M PHASE-SPECIFIC E3 UBIQUITIN-PROTEIN LIGASE"/>
    <property type="match status" value="1"/>
</dbReference>
<dbReference type="Gene3D" id="3.30.40.10">
    <property type="entry name" value="Zinc/RING finger domain, C3HC4 (zinc finger)"/>
    <property type="match status" value="2"/>
</dbReference>
<organism evidence="6 7">
    <name type="scientific">Plectus sambesii</name>
    <dbReference type="NCBI Taxonomy" id="2011161"/>
    <lineage>
        <taxon>Eukaryota</taxon>
        <taxon>Metazoa</taxon>
        <taxon>Ecdysozoa</taxon>
        <taxon>Nematoda</taxon>
        <taxon>Chromadorea</taxon>
        <taxon>Plectida</taxon>
        <taxon>Plectina</taxon>
        <taxon>Plectoidea</taxon>
        <taxon>Plectidae</taxon>
        <taxon>Plectus</taxon>
    </lineage>
</organism>
<keyword evidence="6" id="KW-1185">Reference proteome</keyword>
<feature type="compositionally biased region" description="Polar residues" evidence="4">
    <location>
        <begin position="519"/>
        <end position="528"/>
    </location>
</feature>
<protein>
    <submittedName>
        <fullName evidence="7">PHD-type domain-containing protein</fullName>
    </submittedName>
</protein>
<proteinExistence type="predicted"/>
<keyword evidence="3" id="KW-0862">Zinc</keyword>
<evidence type="ECO:0000313" key="7">
    <source>
        <dbReference type="WBParaSite" id="PSAMB.scaffold6293size9794.g28222.t1"/>
    </source>
</evidence>
<dbReference type="Proteomes" id="UP000887566">
    <property type="component" value="Unplaced"/>
</dbReference>
<evidence type="ECO:0000256" key="3">
    <source>
        <dbReference type="ARBA" id="ARBA00022833"/>
    </source>
</evidence>
<dbReference type="Pfam" id="PF13771">
    <property type="entry name" value="zf-HC5HC2H"/>
    <property type="match status" value="1"/>
</dbReference>
<feature type="compositionally biased region" description="Polar residues" evidence="4">
    <location>
        <begin position="440"/>
        <end position="459"/>
    </location>
</feature>
<dbReference type="WBParaSite" id="PSAMB.scaffold6293size9794.g28222.t1">
    <property type="protein sequence ID" value="PSAMB.scaffold6293size9794.g28222.t1"/>
    <property type="gene ID" value="PSAMB.scaffold6293size9794.g28222"/>
</dbReference>
<feature type="region of interest" description="Disordered" evidence="4">
    <location>
        <begin position="1"/>
        <end position="21"/>
    </location>
</feature>
<evidence type="ECO:0000259" key="5">
    <source>
        <dbReference type="PROSITE" id="PS51805"/>
    </source>
</evidence>
<feature type="compositionally biased region" description="Basic and acidic residues" evidence="4">
    <location>
        <begin position="1"/>
        <end position="15"/>
    </location>
</feature>
<dbReference type="InterPro" id="IPR034732">
    <property type="entry name" value="EPHD"/>
</dbReference>
<accession>A0A914X4B7</accession>
<feature type="region of interest" description="Disordered" evidence="4">
    <location>
        <begin position="393"/>
        <end position="428"/>
    </location>
</feature>
<dbReference type="InterPro" id="IPR051188">
    <property type="entry name" value="PHD-type_Zinc_Finger"/>
</dbReference>
<keyword evidence="2" id="KW-0863">Zinc-finger</keyword>
<dbReference type="PANTHER" id="PTHR12420">
    <property type="entry name" value="PHD FINGER PROTEIN"/>
    <property type="match status" value="1"/>
</dbReference>
<sequence length="528" mass="58517">MEKDDAQTSNDKDESLLNNSNLAKTKRKLPLELRKGEDCSLCGRGGSDNGELYGELYRFEYEEKRYAVHEICLMLAANLVVPNDQVDSSVLMGFRPKDILKEIRRGSSLACSVCRHRGATLGCQKCPLTFHMPCARDAGAFFDFSDCWTYCKLHWPSVEPERPLGGRKRLKTEMTLKGCLPMISDFNFPIITETECSLVCTEPIEPRPLLHKVVMTNCCQPLFTHFDCMQKYAAMMGSEMKCARCNISNDAFHKRLNKQGIYVSVRSAALDDLVDHTWRCIAADCKCPMGRAYFDKPNPRIFQSWEWINDCPTCESEIHRACAGPPWSLFDPNEDAEGEEALWICQGCSTIAGEAPPPPSPEVRVRSPVTATSTSHLANVDLNIFDFNNETSGSPVSSPKKFGSYRESVATQTTGKRRSAKTAAPVSSKKKFVSTKITDLCKSSSEQAAQPSTPESTATADLLTRLNGLSGYRKRSANESPSPSFKKRKTNSIAKSPSQRGGGPLDRFLVKAPFGSDALATSSPRIRH</sequence>